<dbReference type="AlphaFoldDB" id="A0A916YQ44"/>
<evidence type="ECO:0000313" key="2">
    <source>
        <dbReference type="Proteomes" id="UP000612349"/>
    </source>
</evidence>
<evidence type="ECO:0008006" key="3">
    <source>
        <dbReference type="Google" id="ProtNLM"/>
    </source>
</evidence>
<protein>
    <recommendedName>
        <fullName evidence="3">ATP-grasp domain-containing protein</fullName>
    </recommendedName>
</protein>
<comment type="caution">
    <text evidence="1">The sequence shown here is derived from an EMBL/GenBank/DDBJ whole genome shotgun (WGS) entry which is preliminary data.</text>
</comment>
<dbReference type="Proteomes" id="UP000612349">
    <property type="component" value="Unassembled WGS sequence"/>
</dbReference>
<dbReference type="OrthoDB" id="9803907at2"/>
<dbReference type="Gene3D" id="3.30.470.20">
    <property type="entry name" value="ATP-grasp fold, B domain"/>
    <property type="match status" value="1"/>
</dbReference>
<dbReference type="EMBL" id="BMIP01000001">
    <property type="protein sequence ID" value="GGD56206.1"/>
    <property type="molecule type" value="Genomic_DNA"/>
</dbReference>
<dbReference type="Pfam" id="PF15632">
    <property type="entry name" value="ATPgrasp_Ter"/>
    <property type="match status" value="1"/>
</dbReference>
<reference evidence="1" key="1">
    <citation type="journal article" date="2014" name="Int. J. Syst. Evol. Microbiol.">
        <title>Complete genome sequence of Corynebacterium casei LMG S-19264T (=DSM 44701T), isolated from a smear-ripened cheese.</title>
        <authorList>
            <consortium name="US DOE Joint Genome Institute (JGI-PGF)"/>
            <person name="Walter F."/>
            <person name="Albersmeier A."/>
            <person name="Kalinowski J."/>
            <person name="Ruckert C."/>
        </authorList>
    </citation>
    <scope>NUCLEOTIDE SEQUENCE</scope>
    <source>
        <strain evidence="1">CGMCC 1.15360</strain>
    </source>
</reference>
<sequence length="336" mass="38002">MRIWFNRGFSLAPIAQAMLAADSSLEVLVSVGEGRPVYSGPTETFEEPDLEPSEYVDWVRDQIARRQIDVFVPTRLREHFYDADLPCRVHFPCSKSNYLVIEDKQAFSDATANEPFHLPTWPASSADELEERLALFRAWHDESLPCVKPRKGVNGHGFWKLPKDTAPSAHLLHPEFHTMRSDVFIAALRIQEREEPIAPLVLMDYLPGPEISFDVLAHEGQILKYVARTKFDRRQSIQSPHFLESEAAVLAARFMLYGLVNLQFRKAIDGSWKILEINARPAGGSIYAEDYGAGLIADWGGLLSGRLTANDIKPVKIDIEFETTSIRRLIEQKEAA</sequence>
<proteinExistence type="predicted"/>
<dbReference type="SUPFAM" id="SSF56059">
    <property type="entry name" value="Glutathione synthetase ATP-binding domain-like"/>
    <property type="match status" value="1"/>
</dbReference>
<gene>
    <name evidence="1" type="ORF">GCM10010990_01750</name>
</gene>
<accession>A0A916YQ44</accession>
<evidence type="ECO:0000313" key="1">
    <source>
        <dbReference type="EMBL" id="GGD56206.1"/>
    </source>
</evidence>
<reference evidence="1" key="2">
    <citation type="submission" date="2020-09" db="EMBL/GenBank/DDBJ databases">
        <authorList>
            <person name="Sun Q."/>
            <person name="Zhou Y."/>
        </authorList>
    </citation>
    <scope>NUCLEOTIDE SEQUENCE</scope>
    <source>
        <strain evidence="1">CGMCC 1.15360</strain>
    </source>
</reference>
<organism evidence="1 2">
    <name type="scientific">Croceicoccus mobilis</name>
    <dbReference type="NCBI Taxonomy" id="1703339"/>
    <lineage>
        <taxon>Bacteria</taxon>
        <taxon>Pseudomonadati</taxon>
        <taxon>Pseudomonadota</taxon>
        <taxon>Alphaproteobacteria</taxon>
        <taxon>Sphingomonadales</taxon>
        <taxon>Erythrobacteraceae</taxon>
        <taxon>Croceicoccus</taxon>
    </lineage>
</organism>
<keyword evidence="2" id="KW-1185">Reference proteome</keyword>
<name>A0A916YQ44_9SPHN</name>
<dbReference type="RefSeq" id="WP_066772450.1">
    <property type="nucleotide sequence ID" value="NZ_BMIP01000001.1"/>
</dbReference>